<dbReference type="EnsemblMetazoa" id="ACUA021352-RA">
    <property type="protein sequence ID" value="ACUA021352-PA"/>
    <property type="gene ID" value="ACUA021352"/>
</dbReference>
<keyword evidence="2" id="KW-1185">Reference proteome</keyword>
<dbReference type="EMBL" id="AXCM01002015">
    <property type="status" value="NOT_ANNOTATED_CDS"/>
    <property type="molecule type" value="Genomic_DNA"/>
</dbReference>
<evidence type="ECO:0000313" key="1">
    <source>
        <dbReference type="EnsemblMetazoa" id="ACUA021352-PA"/>
    </source>
</evidence>
<dbReference type="AlphaFoldDB" id="A0A182MLU2"/>
<dbReference type="VEuPathDB" id="VectorBase:ACUA021352"/>
<evidence type="ECO:0000313" key="2">
    <source>
        <dbReference type="Proteomes" id="UP000075883"/>
    </source>
</evidence>
<protein>
    <submittedName>
        <fullName evidence="1">Uncharacterized protein</fullName>
    </submittedName>
</protein>
<proteinExistence type="predicted"/>
<organism evidence="1 2">
    <name type="scientific">Anopheles culicifacies</name>
    <dbReference type="NCBI Taxonomy" id="139723"/>
    <lineage>
        <taxon>Eukaryota</taxon>
        <taxon>Metazoa</taxon>
        <taxon>Ecdysozoa</taxon>
        <taxon>Arthropoda</taxon>
        <taxon>Hexapoda</taxon>
        <taxon>Insecta</taxon>
        <taxon>Pterygota</taxon>
        <taxon>Neoptera</taxon>
        <taxon>Endopterygota</taxon>
        <taxon>Diptera</taxon>
        <taxon>Nematocera</taxon>
        <taxon>Culicoidea</taxon>
        <taxon>Culicidae</taxon>
        <taxon>Anophelinae</taxon>
        <taxon>Anopheles</taxon>
        <taxon>culicifacies species complex</taxon>
    </lineage>
</organism>
<reference evidence="2" key="1">
    <citation type="submission" date="2013-09" db="EMBL/GenBank/DDBJ databases">
        <title>The Genome Sequence of Anopheles culicifacies species A.</title>
        <authorList>
            <consortium name="The Broad Institute Genomics Platform"/>
            <person name="Neafsey D.E."/>
            <person name="Besansky N."/>
            <person name="Howell P."/>
            <person name="Walton C."/>
            <person name="Young S.K."/>
            <person name="Zeng Q."/>
            <person name="Gargeya S."/>
            <person name="Fitzgerald M."/>
            <person name="Haas B."/>
            <person name="Abouelleil A."/>
            <person name="Allen A.W."/>
            <person name="Alvarado L."/>
            <person name="Arachchi H.M."/>
            <person name="Berlin A.M."/>
            <person name="Chapman S.B."/>
            <person name="Gainer-Dewar J."/>
            <person name="Goldberg J."/>
            <person name="Griggs A."/>
            <person name="Gujja S."/>
            <person name="Hansen M."/>
            <person name="Howarth C."/>
            <person name="Imamovic A."/>
            <person name="Ireland A."/>
            <person name="Larimer J."/>
            <person name="McCowan C."/>
            <person name="Murphy C."/>
            <person name="Pearson M."/>
            <person name="Poon T.W."/>
            <person name="Priest M."/>
            <person name="Roberts A."/>
            <person name="Saif S."/>
            <person name="Shea T."/>
            <person name="Sisk P."/>
            <person name="Sykes S."/>
            <person name="Wortman J."/>
            <person name="Nusbaum C."/>
            <person name="Birren B."/>
        </authorList>
    </citation>
    <scope>NUCLEOTIDE SEQUENCE [LARGE SCALE GENOMIC DNA]</scope>
    <source>
        <strain evidence="2">A-37</strain>
    </source>
</reference>
<reference evidence="1" key="2">
    <citation type="submission" date="2020-05" db="UniProtKB">
        <authorList>
            <consortium name="EnsemblMetazoa"/>
        </authorList>
    </citation>
    <scope>IDENTIFICATION</scope>
    <source>
        <strain evidence="1">A-37</strain>
    </source>
</reference>
<sequence>MKNPYATHSVRPKIQRCEMADVSVSGLPMIDTEKSEQTKLNNMMFIGVHSWKKGKEMPTIRTKADTFLLHHYAFRTISAVSSKGHFRFPKHPIRRTCVRSVQSPTDNWMRQIADR</sequence>
<name>A0A182MLU2_9DIPT</name>
<dbReference type="Proteomes" id="UP000075883">
    <property type="component" value="Unassembled WGS sequence"/>
</dbReference>
<accession>A0A182MLU2</accession>